<evidence type="ECO:0000313" key="4">
    <source>
        <dbReference type="EMBL" id="VFK07590.1"/>
    </source>
</evidence>
<feature type="region of interest" description="Disordered" evidence="1">
    <location>
        <begin position="94"/>
        <end position="115"/>
    </location>
</feature>
<proteinExistence type="predicted"/>
<dbReference type="PANTHER" id="PTHR37029:SF1">
    <property type="entry name" value="SSR1768 PROTEIN"/>
    <property type="match status" value="1"/>
</dbReference>
<dbReference type="InterPro" id="IPR019270">
    <property type="entry name" value="DUF2283"/>
</dbReference>
<evidence type="ECO:0000313" key="3">
    <source>
        <dbReference type="EMBL" id="VFJ48716.1"/>
    </source>
</evidence>
<dbReference type="EMBL" id="CAADEZ010000062">
    <property type="protein sequence ID" value="VFJ48716.1"/>
    <property type="molecule type" value="Genomic_DNA"/>
</dbReference>
<gene>
    <name evidence="3" type="ORF">BECKFM1743A_GA0114220_100626</name>
    <name evidence="4" type="ORF">BECKFM1743B_GA0114221_100458</name>
    <name evidence="2" type="ORF">BECKFM1743C_GA0114222_100478</name>
</gene>
<accession>A0A450S6Q6</accession>
<sequence length="115" mass="12262">MKIEYFEDTDTALVEFSDGPVMETREINENIYLDLDGAGNLVGMTIEHVAVQANIAELAFQRIGEGGGGDAGVRSSLMSAWSAFRVGDVLEKSDPLSGVSRHQGYPRGGKNGQAA</sequence>
<organism evidence="2">
    <name type="scientific">Candidatus Kentrum sp. FM</name>
    <dbReference type="NCBI Taxonomy" id="2126340"/>
    <lineage>
        <taxon>Bacteria</taxon>
        <taxon>Pseudomonadati</taxon>
        <taxon>Pseudomonadota</taxon>
        <taxon>Gammaproteobacteria</taxon>
        <taxon>Candidatus Kentrum</taxon>
    </lineage>
</organism>
<name>A0A450S6Q6_9GAMM</name>
<reference evidence="2" key="1">
    <citation type="submission" date="2019-02" db="EMBL/GenBank/DDBJ databases">
        <authorList>
            <person name="Gruber-Vodicka R. H."/>
            <person name="Seah K. B. B."/>
        </authorList>
    </citation>
    <scope>NUCLEOTIDE SEQUENCE</scope>
    <source>
        <strain evidence="3">BECK_BZ163</strain>
        <strain evidence="4">BECK_BZ164</strain>
        <strain evidence="2">BECK_BZ165</strain>
    </source>
</reference>
<evidence type="ECO:0000256" key="1">
    <source>
        <dbReference type="SAM" id="MobiDB-lite"/>
    </source>
</evidence>
<evidence type="ECO:0000313" key="2">
    <source>
        <dbReference type="EMBL" id="VFJ47594.1"/>
    </source>
</evidence>
<feature type="compositionally biased region" description="Gly residues" evidence="1">
    <location>
        <begin position="106"/>
        <end position="115"/>
    </location>
</feature>
<dbReference type="EMBL" id="CAADFL010000045">
    <property type="protein sequence ID" value="VFK07590.1"/>
    <property type="molecule type" value="Genomic_DNA"/>
</dbReference>
<dbReference type="EMBL" id="CAADFA010000047">
    <property type="protein sequence ID" value="VFJ47594.1"/>
    <property type="molecule type" value="Genomic_DNA"/>
</dbReference>
<dbReference type="AlphaFoldDB" id="A0A450S6Q6"/>
<protein>
    <submittedName>
        <fullName evidence="2">Uncharacterized protein YuzE</fullName>
    </submittedName>
</protein>
<dbReference type="PANTHER" id="PTHR37029">
    <property type="entry name" value="SSR1768 PROTEIN"/>
    <property type="match status" value="1"/>
</dbReference>
<dbReference type="Pfam" id="PF10049">
    <property type="entry name" value="DUF2283"/>
    <property type="match status" value="1"/>
</dbReference>